<proteinExistence type="predicted"/>
<keyword evidence="2" id="KW-1185">Reference proteome</keyword>
<organism evidence="1 2">
    <name type="scientific">Staphylococcus croceilyticus</name>
    <dbReference type="NCBI Taxonomy" id="319942"/>
    <lineage>
        <taxon>Bacteria</taxon>
        <taxon>Bacillati</taxon>
        <taxon>Bacillota</taxon>
        <taxon>Bacilli</taxon>
        <taxon>Bacillales</taxon>
        <taxon>Staphylococcaceae</taxon>
        <taxon>Staphylococcus</taxon>
    </lineage>
</organism>
<dbReference type="EMBL" id="SRJF01000009">
    <property type="protein sequence ID" value="TGA78292.1"/>
    <property type="molecule type" value="Genomic_DNA"/>
</dbReference>
<dbReference type="InterPro" id="IPR023896">
    <property type="entry name" value="LTA_DltD"/>
</dbReference>
<evidence type="ECO:0000313" key="2">
    <source>
        <dbReference type="Proteomes" id="UP000298482"/>
    </source>
</evidence>
<dbReference type="InterPro" id="IPR006998">
    <property type="entry name" value="DltD"/>
</dbReference>
<dbReference type="SUPFAM" id="SSF52266">
    <property type="entry name" value="SGNH hydrolase"/>
    <property type="match status" value="1"/>
</dbReference>
<dbReference type="PANTHER" id="PTHR40039:SF1">
    <property type="entry name" value="PROTEIN DLTD"/>
    <property type="match status" value="1"/>
</dbReference>
<name>A0ABY2KCD8_9STAP</name>
<dbReference type="RefSeq" id="WP_103329407.1">
    <property type="nucleotide sequence ID" value="NZ_PPRD01000057.1"/>
</dbReference>
<evidence type="ECO:0000313" key="1">
    <source>
        <dbReference type="EMBL" id="TGA78292.1"/>
    </source>
</evidence>
<sequence length="394" mass="45372">MKLKPFLPIIISGLLFLAFVLMPASWFTGLVSNKTVADNRISLTDQVLKGTLIQNKLFSSDKYYPIYGSSELNKQDPFNPALALNHRKGTKPVFLVGTGGNTDLINAIELAGQYDQLKGKKMTFIISPQWFSTHGVNDRDFAARTTANQIDQIFQQKDMPAELKQRYAKRLLQFKSASNKAYLKEQAKHPGEVKGQYVSKFKQNQLLKIEAIKSYFSLNKSPLEHVHPITEPNVSWDTMRDKGVQLGEKRSTSNKYGIRNEYWKQLTTKKPMNHRKYEFKMNSPEFNDLSLLVDTMHKAGADVQYVILPVNGKWYDHLGIHRSTREPVYNKIHKTVVDHGGKVYDMSDKDYEKYVLSDVVHVGWKGWGYMNQHIAQHMQDDKAKDEKHHQHQEN</sequence>
<dbReference type="Proteomes" id="UP000298482">
    <property type="component" value="Unassembled WGS sequence"/>
</dbReference>
<reference evidence="1 2" key="1">
    <citation type="submission" date="2019-04" db="EMBL/GenBank/DDBJ databases">
        <title>Genomic characterization of Staphylococcus petrasii strains.</title>
        <authorList>
            <person name="Vrbovska V."/>
            <person name="Kovarovic V."/>
            <person name="Maslanova I."/>
            <person name="Indrakova A."/>
            <person name="Petras P."/>
            <person name="Sedo O."/>
            <person name="Svec P."/>
            <person name="Fisarova L."/>
            <person name="Sedlacek I."/>
            <person name="Doskar J."/>
            <person name="Pantucek R."/>
        </authorList>
    </citation>
    <scope>NUCLEOTIDE SEQUENCE [LARGE SCALE GENOMIC DNA]</scope>
    <source>
        <strain evidence="1 2">CCM 8421</strain>
    </source>
</reference>
<dbReference type="NCBIfam" id="TIGR04092">
    <property type="entry name" value="LTA_DltD"/>
    <property type="match status" value="1"/>
</dbReference>
<dbReference type="Pfam" id="PF04914">
    <property type="entry name" value="DltD"/>
    <property type="match status" value="1"/>
</dbReference>
<dbReference type="PANTHER" id="PTHR40039">
    <property type="entry name" value="PROTEIN DLTD"/>
    <property type="match status" value="1"/>
</dbReference>
<comment type="caution">
    <text evidence="1">The sequence shown here is derived from an EMBL/GenBank/DDBJ whole genome shotgun (WGS) entry which is preliminary data.</text>
</comment>
<protein>
    <submittedName>
        <fullName evidence="1">D-alanyl-lipoteichoic acid biosynthesis protein DltD</fullName>
    </submittedName>
</protein>
<accession>A0ABY2KCD8</accession>
<gene>
    <name evidence="1" type="primary">dltD</name>
    <name evidence="1" type="ORF">E2556_08005</name>
</gene>